<keyword evidence="9 12" id="KW-0456">Lyase</keyword>
<protein>
    <recommendedName>
        <fullName evidence="12">Phosphatidylserine decarboxylase proenzyme, mitochondrial</fullName>
        <ecNumber evidence="12">4.1.1.65</ecNumber>
    </recommendedName>
    <component>
        <recommendedName>
            <fullName evidence="12">Phosphatidylserine decarboxylase beta chain</fullName>
        </recommendedName>
    </component>
    <component>
        <recommendedName>
            <fullName evidence="12">Phosphatidylserine decarboxylase alpha chain</fullName>
        </recommendedName>
    </component>
</protein>
<dbReference type="EMBL" id="AEYI02000986">
    <property type="protein sequence ID" value="KFG42844.1"/>
    <property type="molecule type" value="Genomic_DNA"/>
</dbReference>
<comment type="subunit">
    <text evidence="12">Heterodimer of a large membrane-associated beta subunit and a small pyruvoyl-containing alpha subunit.</text>
</comment>
<name>A0A086KEM6_TOXGO</name>
<dbReference type="HAMAP" id="MF_03208">
    <property type="entry name" value="PS_decarb_PSD_B_type1_euk"/>
    <property type="match status" value="1"/>
</dbReference>
<keyword evidence="12" id="KW-0496">Mitochondrion</keyword>
<dbReference type="GO" id="GO:0004609">
    <property type="term" value="F:phosphatidylserine decarboxylase activity"/>
    <property type="evidence" value="ECO:0007669"/>
    <property type="project" value="UniProtKB-UniRule"/>
</dbReference>
<evidence type="ECO:0000256" key="12">
    <source>
        <dbReference type="HAMAP-Rule" id="MF_03208"/>
    </source>
</evidence>
<evidence type="ECO:0000256" key="8">
    <source>
        <dbReference type="ARBA" id="ARBA00023209"/>
    </source>
</evidence>
<feature type="active site" description="Charge relay system; for autoendoproteolytic cleavage activity" evidence="12">
    <location>
        <position position="210"/>
    </location>
</feature>
<dbReference type="EC" id="4.1.1.65" evidence="12"/>
<evidence type="ECO:0000313" key="14">
    <source>
        <dbReference type="Proteomes" id="UP000028828"/>
    </source>
</evidence>
<dbReference type="GO" id="GO:0005743">
    <property type="term" value="C:mitochondrial inner membrane"/>
    <property type="evidence" value="ECO:0007669"/>
    <property type="project" value="UniProtKB-SubCell"/>
</dbReference>
<dbReference type="PANTHER" id="PTHR10067">
    <property type="entry name" value="PHOSPHATIDYLSERINE DECARBOXYLASE"/>
    <property type="match status" value="1"/>
</dbReference>
<keyword evidence="12" id="KW-0865">Zymogen</keyword>
<keyword evidence="4 12" id="KW-0210">Decarboxylase</keyword>
<dbReference type="InterPro" id="IPR033177">
    <property type="entry name" value="PSD-B"/>
</dbReference>
<comment type="function">
    <text evidence="12">Catalyzes the formation of phosphatidylethanolamine (PtdEtn) from phosphatidylserine (PtdSer). Plays a central role in phospholipid metabolism and in the interorganelle trafficking of phosphatidylserine.</text>
</comment>
<comment type="cofactor">
    <cofactor evidence="12">
        <name>pyruvate</name>
        <dbReference type="ChEBI" id="CHEBI:15361"/>
    </cofactor>
    <text evidence="12">Binds 1 pyruvoyl group covalently per subunit.</text>
</comment>
<dbReference type="InterPro" id="IPR033661">
    <property type="entry name" value="PSD_type1_euk"/>
</dbReference>
<keyword evidence="7 12" id="KW-0472">Membrane</keyword>
<dbReference type="PANTHER" id="PTHR10067:SF6">
    <property type="entry name" value="PHOSPHATIDYLSERINE DECARBOXYLASE PROENZYME, MITOCHONDRIAL"/>
    <property type="match status" value="1"/>
</dbReference>
<dbReference type="GO" id="GO:0006646">
    <property type="term" value="P:phosphatidylethanolamine biosynthetic process"/>
    <property type="evidence" value="ECO:0007669"/>
    <property type="project" value="UniProtKB-UniRule"/>
</dbReference>
<keyword evidence="11 12" id="KW-0670">Pyruvate</keyword>
<evidence type="ECO:0000256" key="2">
    <source>
        <dbReference type="ARBA" id="ARBA00022516"/>
    </source>
</evidence>
<evidence type="ECO:0000256" key="3">
    <source>
        <dbReference type="ARBA" id="ARBA00022692"/>
    </source>
</evidence>
<feature type="site" description="Cleavage (non-hydrolytic); by autocatalysis" evidence="12">
    <location>
        <begin position="378"/>
        <end position="379"/>
    </location>
</feature>
<evidence type="ECO:0000256" key="1">
    <source>
        <dbReference type="ARBA" id="ARBA00005189"/>
    </source>
</evidence>
<comment type="subcellular location">
    <molecule>Phosphatidylserine decarboxylase beta chain</molecule>
    <subcellularLocation>
        <location evidence="12">Mitochondrion inner membrane</location>
        <topology evidence="12">Single-pass membrane protein</topology>
        <orientation evidence="12">Intermembrane side</orientation>
    </subcellularLocation>
</comment>
<feature type="chain" id="PRO_5023447893" description="Phosphatidylserine decarboxylase beta chain" evidence="12">
    <location>
        <begin position="1"/>
        <end position="378"/>
    </location>
</feature>
<evidence type="ECO:0000256" key="6">
    <source>
        <dbReference type="ARBA" id="ARBA00023098"/>
    </source>
</evidence>
<keyword evidence="3 12" id="KW-0812">Transmembrane</keyword>
<evidence type="ECO:0000256" key="11">
    <source>
        <dbReference type="ARBA" id="ARBA00023317"/>
    </source>
</evidence>
<comment type="pathway">
    <text evidence="12">Phospholipid metabolism; phosphatidylethanolamine biosynthesis; phosphatidylethanolamine from CDP-diacylglycerol: step 2/2.</text>
</comment>
<evidence type="ECO:0000313" key="13">
    <source>
        <dbReference type="EMBL" id="KFG42844.1"/>
    </source>
</evidence>
<feature type="modified residue" description="Pyruvic acid (Ser); by autocatalysis" evidence="12">
    <location>
        <position position="379"/>
    </location>
</feature>
<feature type="active site" description="Charge relay system; for autoendoproteolytic cleavage activity" evidence="12">
    <location>
        <position position="268"/>
    </location>
</feature>
<keyword evidence="5 12" id="KW-1133">Transmembrane helix</keyword>
<keyword evidence="6 12" id="KW-0443">Lipid metabolism</keyword>
<feature type="chain" id="PRO_5023447894" description="Phosphatidylserine decarboxylase alpha chain" evidence="12">
    <location>
        <begin position="379"/>
        <end position="427"/>
    </location>
</feature>
<dbReference type="Proteomes" id="UP000028828">
    <property type="component" value="Unassembled WGS sequence"/>
</dbReference>
<keyword evidence="8 12" id="KW-0594">Phospholipid biosynthesis</keyword>
<proteinExistence type="inferred from homology"/>
<dbReference type="GO" id="GO:0016540">
    <property type="term" value="P:protein autoprocessing"/>
    <property type="evidence" value="ECO:0007669"/>
    <property type="project" value="UniProtKB-UniRule"/>
</dbReference>
<comment type="PTM">
    <text evidence="12">Is synthesized initially as an inactive proenzyme. Formation of the active enzyme involves a self-maturation process in which the active site pyruvoyl group is generated from an internal serine residue via an autocatalytic post-translational modification. Two non-identical subunits are generated from the proenzyme in this reaction, and the pyruvate is formed at the N-terminus of the alpha chain, which is derived from the carboxyl end of the proenzyme. The autoendoproteolytic cleavage occurs by a canonical serine protease mechanism, in which the side chain hydroxyl group of the serine supplies its oxygen atom to form the C-terminus of the beta chain, while the remainder of the serine residue undergoes an oxidative deamination to produce ammonia and the pyruvoyl prosthetic group on the alpha chain. During this reaction, the Ser that is part of the protease active site of the proenzyme becomes the pyruvoyl prosthetic group, which constitutes an essential element of the active site of the mature decarboxylase.</text>
</comment>
<comment type="pathway">
    <text evidence="1">Lipid metabolism.</text>
</comment>
<accession>A0A086KEM6</accession>
<organism evidence="13 14">
    <name type="scientific">Toxoplasma gondii p89</name>
    <dbReference type="NCBI Taxonomy" id="943119"/>
    <lineage>
        <taxon>Eukaryota</taxon>
        <taxon>Sar</taxon>
        <taxon>Alveolata</taxon>
        <taxon>Apicomplexa</taxon>
        <taxon>Conoidasida</taxon>
        <taxon>Coccidia</taxon>
        <taxon>Eucoccidiorida</taxon>
        <taxon>Eimeriorina</taxon>
        <taxon>Sarcocystidae</taxon>
        <taxon>Toxoplasma</taxon>
    </lineage>
</organism>
<evidence type="ECO:0000256" key="4">
    <source>
        <dbReference type="ARBA" id="ARBA00022793"/>
    </source>
</evidence>
<dbReference type="NCBIfam" id="TIGR00163">
    <property type="entry name" value="PS_decarb"/>
    <property type="match status" value="1"/>
</dbReference>
<comment type="similarity">
    <text evidence="12">Belongs to the phosphatidylserine decarboxylase family. PSD-B subfamily. Eukaryotic type I sub-subfamily.</text>
</comment>
<feature type="topological domain" description="Mitochondrial matrix" evidence="12">
    <location>
        <begin position="1"/>
        <end position="88"/>
    </location>
</feature>
<keyword evidence="12" id="KW-0999">Mitochondrion inner membrane</keyword>
<feature type="active site" description="Charge relay system; for autoendoproteolytic cleavage activity" evidence="12">
    <location>
        <position position="379"/>
    </location>
</feature>
<sequence length="427" mass="48365">MRSYLRFSDRHRQRPTRPRKRVICSSAHFICSRMSPAATAQSPFGISLHSLSFRLLLIFRGSIVAMSRRFVYKLDQAVTAALGPNGRYIAMVGMTASAVLLTFHYKFREVIAATDNVAEIQSPSKLFYLRLLFGRTRSRITGSVMNINIMPALRDPIYRTLASVGGIDTEEIRYPLRSYKCIGHLFARTLKDKEREIEDIGTQSLASPADGVVTALGDVSSERVEQVKGATYSLRAFLGLMPKVTNPEKNALKFVVLHLKPKNYHHFHAPAKFDVNVLRHMTGETLPVFSSFLKRFNDIFSVNERVVMSGNWKYGCMHMVAVAAYNVGNIRIDKEPSLRTNELRVVLRHLGGDVETRTYSRQPFEYSVGQHVGEFRLGSTIVLIFEAPHNFTWDMKPGQEVRVGQRLGGVGPIRRAQTEDERLFAFY</sequence>
<feature type="active site" description="Schiff-base intermediate with substrate; via pyruvic acid; for decarboxylase activity" evidence="12">
    <location>
        <position position="379"/>
    </location>
</feature>
<dbReference type="AlphaFoldDB" id="A0A086KEM6"/>
<dbReference type="InterPro" id="IPR003817">
    <property type="entry name" value="PS_Dcarbxylase"/>
</dbReference>
<feature type="topological domain" description="Mitochondrial intermembrane" evidence="12">
    <location>
        <begin position="108"/>
        <end position="427"/>
    </location>
</feature>
<keyword evidence="10 12" id="KW-1208">Phospholipid metabolism</keyword>
<evidence type="ECO:0000256" key="10">
    <source>
        <dbReference type="ARBA" id="ARBA00023264"/>
    </source>
</evidence>
<dbReference type="Pfam" id="PF02666">
    <property type="entry name" value="PS_Dcarbxylase"/>
    <property type="match status" value="1"/>
</dbReference>
<gene>
    <name evidence="13" type="ORF">TGP89_225550</name>
</gene>
<dbReference type="VEuPathDB" id="ToxoDB:TGP89_225550"/>
<reference evidence="13 14" key="1">
    <citation type="submission" date="2014-03" db="EMBL/GenBank/DDBJ databases">
        <authorList>
            <person name="Sibley D."/>
            <person name="Venepally P."/>
            <person name="Karamycheva S."/>
            <person name="Hadjithomas M."/>
            <person name="Khan A."/>
            <person name="Brunk B."/>
            <person name="Roos D."/>
            <person name="Caler E."/>
            <person name="Lorenzi H."/>
        </authorList>
    </citation>
    <scope>NUCLEOTIDE SEQUENCE [LARGE SCALE GENOMIC DNA]</scope>
    <source>
        <strain evidence="14">p89</strain>
    </source>
</reference>
<comment type="caution">
    <text evidence="13">The sequence shown here is derived from an EMBL/GenBank/DDBJ whole genome shotgun (WGS) entry which is preliminary data.</text>
</comment>
<dbReference type="UniPathway" id="UPA00558">
    <property type="reaction ID" value="UER00616"/>
</dbReference>
<evidence type="ECO:0000256" key="7">
    <source>
        <dbReference type="ARBA" id="ARBA00023136"/>
    </source>
</evidence>
<comment type="catalytic activity">
    <reaction evidence="12">
        <text>a 1,2-diacyl-sn-glycero-3-phospho-L-serine + H(+) = a 1,2-diacyl-sn-glycero-3-phosphoethanolamine + CO2</text>
        <dbReference type="Rhea" id="RHEA:20828"/>
        <dbReference type="ChEBI" id="CHEBI:15378"/>
        <dbReference type="ChEBI" id="CHEBI:16526"/>
        <dbReference type="ChEBI" id="CHEBI:57262"/>
        <dbReference type="ChEBI" id="CHEBI:64612"/>
        <dbReference type="EC" id="4.1.1.65"/>
    </reaction>
</comment>
<dbReference type="OrthoDB" id="4330at2759"/>
<evidence type="ECO:0000256" key="9">
    <source>
        <dbReference type="ARBA" id="ARBA00023239"/>
    </source>
</evidence>
<comment type="subcellular location">
    <molecule>Phosphatidylserine decarboxylase alpha chain</molecule>
    <subcellularLocation>
        <location evidence="12">Mitochondrion inner membrane</location>
        <topology evidence="12">Peripheral membrane protein</topology>
        <orientation evidence="12">Intermembrane side</orientation>
    </subcellularLocation>
    <text evidence="12">Anchored to the mitochondrial inner membrane through its interaction with the integral membrane beta chain.</text>
</comment>
<keyword evidence="2 12" id="KW-0444">Lipid biosynthesis</keyword>
<evidence type="ECO:0000256" key="5">
    <source>
        <dbReference type="ARBA" id="ARBA00022989"/>
    </source>
</evidence>